<proteinExistence type="predicted"/>
<gene>
    <name evidence="1" type="ORF">OMAG_002244</name>
</gene>
<accession>A0A0F0CQU3</accession>
<name>A0A0F0CQU3_9BACT</name>
<protein>
    <submittedName>
        <fullName evidence="1">Fe-S-cluster oxidoreductase</fullName>
    </submittedName>
</protein>
<dbReference type="EMBL" id="JYNY01000456">
    <property type="protein sequence ID" value="KJJ83886.1"/>
    <property type="molecule type" value="Genomic_DNA"/>
</dbReference>
<dbReference type="Pfam" id="PF03692">
    <property type="entry name" value="CxxCxxCC"/>
    <property type="match status" value="1"/>
</dbReference>
<organism evidence="1 2">
    <name type="scientific">Candidatus Omnitrophus magneticus</name>
    <dbReference type="NCBI Taxonomy" id="1609969"/>
    <lineage>
        <taxon>Bacteria</taxon>
        <taxon>Pseudomonadati</taxon>
        <taxon>Candidatus Omnitrophota</taxon>
        <taxon>Candidatus Omnitrophus</taxon>
    </lineage>
</organism>
<reference evidence="1 2" key="1">
    <citation type="submission" date="2015-02" db="EMBL/GenBank/DDBJ databases">
        <title>Single-cell genomics of uncultivated deep-branching MTB reveals a conserved set of magnetosome genes.</title>
        <authorList>
            <person name="Kolinko S."/>
            <person name="Richter M."/>
            <person name="Glockner F.O."/>
            <person name="Brachmann A."/>
            <person name="Schuler D."/>
        </authorList>
    </citation>
    <scope>NUCLEOTIDE SEQUENCE [LARGE SCALE GENOMIC DNA]</scope>
    <source>
        <strain evidence="1">SKK-01</strain>
    </source>
</reference>
<evidence type="ECO:0000313" key="1">
    <source>
        <dbReference type="EMBL" id="KJJ83886.1"/>
    </source>
</evidence>
<dbReference type="InterPro" id="IPR005358">
    <property type="entry name" value="Puta_zinc/iron-chelating_dom"/>
</dbReference>
<comment type="caution">
    <text evidence="1">The sequence shown here is derived from an EMBL/GenBank/DDBJ whole genome shotgun (WGS) entry which is preliminary data.</text>
</comment>
<dbReference type="Proteomes" id="UP000033428">
    <property type="component" value="Unassembled WGS sequence"/>
</dbReference>
<sequence length="204" mass="23368">MNERLLNIWKKYRMDELLALYEEADNFTAQFKNVVGLDCQTFCGHCCEKKDIEVTIYEFLPLAFSLWEKDEADLWLQKIEVAEKVGDTICVFYKKAAGEEKGKGFCVKYGLRGLLCRLFGFSVLKNKNGGHIFAVCSVLKIKNILSIEHIQELLDKGVINAPSMTDYYSRLSCLVNDFNMPMYPVNTAVKKAVEKIGYEIENCE</sequence>
<keyword evidence="2" id="KW-1185">Reference proteome</keyword>
<dbReference type="AlphaFoldDB" id="A0A0F0CQU3"/>
<evidence type="ECO:0000313" key="2">
    <source>
        <dbReference type="Proteomes" id="UP000033428"/>
    </source>
</evidence>